<accession>A0A8S9HPB0</accession>
<evidence type="ECO:0000313" key="2">
    <source>
        <dbReference type="Proteomes" id="UP000712281"/>
    </source>
</evidence>
<dbReference type="AlphaFoldDB" id="A0A8S9HPB0"/>
<reference evidence="1" key="1">
    <citation type="submission" date="2019-12" db="EMBL/GenBank/DDBJ databases">
        <title>Genome sequencing and annotation of Brassica cretica.</title>
        <authorList>
            <person name="Studholme D.J."/>
            <person name="Sarris P.F."/>
        </authorList>
    </citation>
    <scope>NUCLEOTIDE SEQUENCE</scope>
    <source>
        <strain evidence="1">PFS-001/15</strain>
        <tissue evidence="1">Leaf</tissue>
    </source>
</reference>
<dbReference type="Proteomes" id="UP000712281">
    <property type="component" value="Unassembled WGS sequence"/>
</dbReference>
<comment type="caution">
    <text evidence="1">The sequence shown here is derived from an EMBL/GenBank/DDBJ whole genome shotgun (WGS) entry which is preliminary data.</text>
</comment>
<proteinExistence type="predicted"/>
<protein>
    <submittedName>
        <fullName evidence="1">Uncharacterized protein</fullName>
    </submittedName>
</protein>
<organism evidence="1 2">
    <name type="scientific">Brassica cretica</name>
    <name type="common">Mustard</name>
    <dbReference type="NCBI Taxonomy" id="69181"/>
    <lineage>
        <taxon>Eukaryota</taxon>
        <taxon>Viridiplantae</taxon>
        <taxon>Streptophyta</taxon>
        <taxon>Embryophyta</taxon>
        <taxon>Tracheophyta</taxon>
        <taxon>Spermatophyta</taxon>
        <taxon>Magnoliopsida</taxon>
        <taxon>eudicotyledons</taxon>
        <taxon>Gunneridae</taxon>
        <taxon>Pentapetalae</taxon>
        <taxon>rosids</taxon>
        <taxon>malvids</taxon>
        <taxon>Brassicales</taxon>
        <taxon>Brassicaceae</taxon>
        <taxon>Brassiceae</taxon>
        <taxon>Brassica</taxon>
    </lineage>
</organism>
<sequence>MADNFEQLLDDALKPMQVDQTSERRTLRKTKEKVPKHLKRGVNKKEMDSFTKRVLRIPLDKPFEEAYFTHRLWMFFRETKETEQDIHRVDLTYQLDGVYYPLRDRDKLDEIITFSQDLLKEDLYQELKDISEKHMPDMECIIGNLQHRMHASEISRDRLKNQWTRGDEARRRFIGTCSTPAMIDRLFTVSIDIDIIDQFHEKDSDVPRISIRGSPRTTPSLALLVREDLPVSGGVSSIDV</sequence>
<name>A0A8S9HPB0_BRACR</name>
<dbReference type="EMBL" id="QGKW02001940">
    <property type="protein sequence ID" value="KAF2558246.1"/>
    <property type="molecule type" value="Genomic_DNA"/>
</dbReference>
<gene>
    <name evidence="1" type="ORF">F2Q68_00015491</name>
</gene>
<evidence type="ECO:0000313" key="1">
    <source>
        <dbReference type="EMBL" id="KAF2558246.1"/>
    </source>
</evidence>